<dbReference type="STRING" id="649761.HMPREF0973_02567"/>
<keyword evidence="3" id="KW-1185">Reference proteome</keyword>
<accession>C9MSE8</accession>
<gene>
    <name evidence="2" type="ORF">HMPREF0973_02567</name>
</gene>
<comment type="caution">
    <text evidence="2">The sequence shown here is derived from an EMBL/GenBank/DDBJ whole genome shotgun (WGS) entry which is preliminary data.</text>
</comment>
<dbReference type="HOGENOM" id="CLU_3294605_0_0_10"/>
<evidence type="ECO:0000256" key="1">
    <source>
        <dbReference type="SAM" id="MobiDB-lite"/>
    </source>
</evidence>
<evidence type="ECO:0000313" key="3">
    <source>
        <dbReference type="Proteomes" id="UP000003327"/>
    </source>
</evidence>
<evidence type="ECO:0000313" key="2">
    <source>
        <dbReference type="EMBL" id="EEX17603.1"/>
    </source>
</evidence>
<dbReference type="AlphaFoldDB" id="C9MSE8"/>
<proteinExistence type="predicted"/>
<reference evidence="2 3" key="1">
    <citation type="submission" date="2009-09" db="EMBL/GenBank/DDBJ databases">
        <authorList>
            <person name="Weinstock G."/>
            <person name="Sodergren E."/>
            <person name="Clifton S."/>
            <person name="Fulton L."/>
            <person name="Fulton B."/>
            <person name="Courtney L."/>
            <person name="Fronick C."/>
            <person name="Harrison M."/>
            <person name="Strong C."/>
            <person name="Farmer C."/>
            <person name="Delahaunty K."/>
            <person name="Markovic C."/>
            <person name="Hall O."/>
            <person name="Minx P."/>
            <person name="Tomlinson C."/>
            <person name="Mitreva M."/>
            <person name="Nelson J."/>
            <person name="Hou S."/>
            <person name="Wollam A."/>
            <person name="Pepin K.H."/>
            <person name="Johnson M."/>
            <person name="Bhonagiri V."/>
            <person name="Nash W.E."/>
            <person name="Warren W."/>
            <person name="Chinwalla A."/>
            <person name="Mardis E.R."/>
            <person name="Wilson R.K."/>
        </authorList>
    </citation>
    <scope>NUCLEOTIDE SEQUENCE [LARGE SCALE GENOMIC DNA]</scope>
    <source>
        <strain evidence="2 3">F0319</strain>
    </source>
</reference>
<feature type="compositionally biased region" description="Polar residues" evidence="1">
    <location>
        <begin position="14"/>
        <end position="28"/>
    </location>
</feature>
<dbReference type="EMBL" id="ACVA01000063">
    <property type="protein sequence ID" value="EEX17603.1"/>
    <property type="molecule type" value="Genomic_DNA"/>
</dbReference>
<protein>
    <submittedName>
        <fullName evidence="2">Uncharacterized protein</fullName>
    </submittedName>
</protein>
<feature type="region of interest" description="Disordered" evidence="1">
    <location>
        <begin position="10"/>
        <end position="40"/>
    </location>
</feature>
<sequence>MQPFIWLIERGQEASPSGETGFPLTNLQPHPRPLSEWRGE</sequence>
<organism evidence="2 3">
    <name type="scientific">Prevotella veroralis F0319</name>
    <dbReference type="NCBI Taxonomy" id="649761"/>
    <lineage>
        <taxon>Bacteria</taxon>
        <taxon>Pseudomonadati</taxon>
        <taxon>Bacteroidota</taxon>
        <taxon>Bacteroidia</taxon>
        <taxon>Bacteroidales</taxon>
        <taxon>Prevotellaceae</taxon>
        <taxon>Prevotella</taxon>
    </lineage>
</organism>
<name>C9MSE8_9BACT</name>
<dbReference type="Proteomes" id="UP000003327">
    <property type="component" value="Unassembled WGS sequence"/>
</dbReference>